<dbReference type="EMBL" id="CAJNOK010002223">
    <property type="protein sequence ID" value="CAF0850429.1"/>
    <property type="molecule type" value="Genomic_DNA"/>
</dbReference>
<dbReference type="Proteomes" id="UP000677228">
    <property type="component" value="Unassembled WGS sequence"/>
</dbReference>
<dbReference type="EMBL" id="CAJOBC010001535">
    <property type="protein sequence ID" value="CAF3684042.1"/>
    <property type="molecule type" value="Genomic_DNA"/>
</dbReference>
<dbReference type="AlphaFoldDB" id="A0A8S2I067"/>
<dbReference type="Proteomes" id="UP000682733">
    <property type="component" value="Unassembled WGS sequence"/>
</dbReference>
<reference evidence="3" key="1">
    <citation type="submission" date="2021-02" db="EMBL/GenBank/DDBJ databases">
        <authorList>
            <person name="Nowell W R."/>
        </authorList>
    </citation>
    <scope>NUCLEOTIDE SEQUENCE</scope>
</reference>
<evidence type="ECO:0000313" key="1">
    <source>
        <dbReference type="EMBL" id="CAF0850429.1"/>
    </source>
</evidence>
<dbReference type="EMBL" id="CAJOBA010002223">
    <property type="protein sequence ID" value="CAF3635664.1"/>
    <property type="molecule type" value="Genomic_DNA"/>
</dbReference>
<comment type="caution">
    <text evidence="3">The sequence shown here is derived from an EMBL/GenBank/DDBJ whole genome shotgun (WGS) entry which is preliminary data.</text>
</comment>
<proteinExistence type="predicted"/>
<sequence>MTKPTLSTVDKSKSDFEFFLTYDQDQIINKNFTISSKLTNKYDKTQKCNPVINKCLATLSLRMKLNNDGMIIEVWCHPPSLLLIVSHDKTCIMSHVDVSRENTTIEVTLNAHTTGTFAPMMNAKFYDHPSNNLQDLFGDEIRVKNSPDEYETTQFPDVQSEVVLERNIRDTIAQDDIEPDDLECIAFLQSFIRESKRSNQSGEYT</sequence>
<evidence type="ECO:0000313" key="3">
    <source>
        <dbReference type="EMBL" id="CAF3684042.1"/>
    </source>
</evidence>
<accession>A0A8S2I067</accession>
<dbReference type="Proteomes" id="UP000681722">
    <property type="component" value="Unassembled WGS sequence"/>
</dbReference>
<gene>
    <name evidence="1" type="ORF">OVA965_LOCUS7114</name>
    <name evidence="3" type="ORF">SRO942_LOCUS8671</name>
    <name evidence="2" type="ORF">TMI583_LOCUS7110</name>
</gene>
<evidence type="ECO:0000313" key="2">
    <source>
        <dbReference type="EMBL" id="CAF3635664.1"/>
    </source>
</evidence>
<protein>
    <submittedName>
        <fullName evidence="3">Uncharacterized protein</fullName>
    </submittedName>
</protein>
<dbReference type="OrthoDB" id="10047107at2759"/>
<name>A0A8S2I067_9BILA</name>
<organism evidence="3 4">
    <name type="scientific">Didymodactylos carnosus</name>
    <dbReference type="NCBI Taxonomy" id="1234261"/>
    <lineage>
        <taxon>Eukaryota</taxon>
        <taxon>Metazoa</taxon>
        <taxon>Spiralia</taxon>
        <taxon>Gnathifera</taxon>
        <taxon>Rotifera</taxon>
        <taxon>Eurotatoria</taxon>
        <taxon>Bdelloidea</taxon>
        <taxon>Philodinida</taxon>
        <taxon>Philodinidae</taxon>
        <taxon>Didymodactylos</taxon>
    </lineage>
</organism>
<evidence type="ECO:0000313" key="4">
    <source>
        <dbReference type="Proteomes" id="UP000681722"/>
    </source>
</evidence>